<keyword evidence="2" id="KW-1185">Reference proteome</keyword>
<evidence type="ECO:0000313" key="2">
    <source>
        <dbReference type="Proteomes" id="UP001234178"/>
    </source>
</evidence>
<dbReference type="EMBL" id="JAOYFB010000037">
    <property type="protein sequence ID" value="KAK4023124.1"/>
    <property type="molecule type" value="Genomic_DNA"/>
</dbReference>
<comment type="caution">
    <text evidence="1">The sequence shown here is derived from an EMBL/GenBank/DDBJ whole genome shotgun (WGS) entry which is preliminary data.</text>
</comment>
<protein>
    <submittedName>
        <fullName evidence="1">Uncharacterized protein</fullName>
    </submittedName>
</protein>
<gene>
    <name evidence="1" type="ORF">OUZ56_008555</name>
</gene>
<proteinExistence type="predicted"/>
<reference evidence="1 2" key="1">
    <citation type="journal article" date="2023" name="Nucleic Acids Res.">
        <title>The hologenome of Daphnia magna reveals possible DNA methylation and microbiome-mediated evolution of the host genome.</title>
        <authorList>
            <person name="Chaturvedi A."/>
            <person name="Li X."/>
            <person name="Dhandapani V."/>
            <person name="Marshall H."/>
            <person name="Kissane S."/>
            <person name="Cuenca-Cambronero M."/>
            <person name="Asole G."/>
            <person name="Calvet F."/>
            <person name="Ruiz-Romero M."/>
            <person name="Marangio P."/>
            <person name="Guigo R."/>
            <person name="Rago D."/>
            <person name="Mirbahai L."/>
            <person name="Eastwood N."/>
            <person name="Colbourne J.K."/>
            <person name="Zhou J."/>
            <person name="Mallon E."/>
            <person name="Orsini L."/>
        </authorList>
    </citation>
    <scope>NUCLEOTIDE SEQUENCE [LARGE SCALE GENOMIC DNA]</scope>
    <source>
        <strain evidence="1">LRV0_1</strain>
    </source>
</reference>
<sequence length="128" mass="14594">MSFWPHPLSRAISSLSLQRMPSRKRDVQTWPKVSNIDEINQEKRKQKTKGVSVELGYGLSSPDPSPYTIPQQLLSIAFKDYTDGHQKQVCCLQPFGFGLKHIRVDPDRDRLFVLRDDNTKQVQVVAAG</sequence>
<organism evidence="1 2">
    <name type="scientific">Daphnia magna</name>
    <dbReference type="NCBI Taxonomy" id="35525"/>
    <lineage>
        <taxon>Eukaryota</taxon>
        <taxon>Metazoa</taxon>
        <taxon>Ecdysozoa</taxon>
        <taxon>Arthropoda</taxon>
        <taxon>Crustacea</taxon>
        <taxon>Branchiopoda</taxon>
        <taxon>Diplostraca</taxon>
        <taxon>Cladocera</taxon>
        <taxon>Anomopoda</taxon>
        <taxon>Daphniidae</taxon>
        <taxon>Daphnia</taxon>
    </lineage>
</organism>
<dbReference type="Proteomes" id="UP001234178">
    <property type="component" value="Unassembled WGS sequence"/>
</dbReference>
<evidence type="ECO:0000313" key="1">
    <source>
        <dbReference type="EMBL" id="KAK4023124.1"/>
    </source>
</evidence>
<name>A0ABR0ADK4_9CRUS</name>
<accession>A0ABR0ADK4</accession>